<name>A0ABS3YL26_9BACT</name>
<keyword evidence="2" id="KW-1185">Reference proteome</keyword>
<gene>
    <name evidence="1" type="ORF">J7I43_24195</name>
</gene>
<dbReference type="Gene3D" id="3.30.1150.10">
    <property type="match status" value="1"/>
</dbReference>
<evidence type="ECO:0000313" key="2">
    <source>
        <dbReference type="Proteomes" id="UP000679126"/>
    </source>
</evidence>
<dbReference type="Proteomes" id="UP000679126">
    <property type="component" value="Unassembled WGS sequence"/>
</dbReference>
<organism evidence="1 2">
    <name type="scientific">Chitinophaga chungangae</name>
    <dbReference type="NCBI Taxonomy" id="2821488"/>
    <lineage>
        <taxon>Bacteria</taxon>
        <taxon>Pseudomonadati</taxon>
        <taxon>Bacteroidota</taxon>
        <taxon>Chitinophagia</taxon>
        <taxon>Chitinophagales</taxon>
        <taxon>Chitinophagaceae</taxon>
        <taxon>Chitinophaga</taxon>
    </lineage>
</organism>
<accession>A0ABS3YL26</accession>
<dbReference type="EMBL" id="JAGHKP010000006">
    <property type="protein sequence ID" value="MBO9155351.1"/>
    <property type="molecule type" value="Genomic_DNA"/>
</dbReference>
<dbReference type="RefSeq" id="WP_209148579.1">
    <property type="nucleotide sequence ID" value="NZ_JAGHKP010000006.1"/>
</dbReference>
<dbReference type="SUPFAM" id="SSF74653">
    <property type="entry name" value="TolA/TonB C-terminal domain"/>
    <property type="match status" value="1"/>
</dbReference>
<comment type="caution">
    <text evidence="1">The sequence shown here is derived from an EMBL/GenBank/DDBJ whole genome shotgun (WGS) entry which is preliminary data.</text>
</comment>
<proteinExistence type="predicted"/>
<reference evidence="2" key="1">
    <citation type="submission" date="2021-03" db="EMBL/GenBank/DDBJ databases">
        <title>Assistant Professor.</title>
        <authorList>
            <person name="Huq M.A."/>
        </authorList>
    </citation>
    <scope>NUCLEOTIDE SEQUENCE [LARGE SCALE GENOMIC DNA]</scope>
    <source>
        <strain evidence="2">MAH-28</strain>
    </source>
</reference>
<protein>
    <submittedName>
        <fullName evidence="1">Energy transducer TonB</fullName>
    </submittedName>
</protein>
<sequence>MIVLLFLMMLSAKPDCPATYDTFAKQRVYTNVDQWPKFPGGAEALSKHIINNLKYPADDEYIRGSYHLQFIVQADGRLSNIIIPDTPPEKYTKLDKEVIRVISIMPRWKPGLCKGMKVPVRMPFRIACILPQE</sequence>
<evidence type="ECO:0000313" key="1">
    <source>
        <dbReference type="EMBL" id="MBO9155351.1"/>
    </source>
</evidence>